<evidence type="ECO:0000313" key="2">
    <source>
        <dbReference type="Proteomes" id="UP001595851"/>
    </source>
</evidence>
<proteinExistence type="predicted"/>
<accession>A0ABV8G7C9</accession>
<dbReference type="RefSeq" id="WP_379529917.1">
    <property type="nucleotide sequence ID" value="NZ_JBHSBI010000010.1"/>
</dbReference>
<dbReference type="Proteomes" id="UP001595851">
    <property type="component" value="Unassembled WGS sequence"/>
</dbReference>
<protein>
    <submittedName>
        <fullName evidence="1">Uncharacterized protein</fullName>
    </submittedName>
</protein>
<dbReference type="EMBL" id="JBHSBI010000010">
    <property type="protein sequence ID" value="MFC4009902.1"/>
    <property type="molecule type" value="Genomic_DNA"/>
</dbReference>
<gene>
    <name evidence="1" type="ORF">ACFOY2_21915</name>
</gene>
<organism evidence="1 2">
    <name type="scientific">Nonomuraea purpurea</name>
    <dbReference type="NCBI Taxonomy" id="1849276"/>
    <lineage>
        <taxon>Bacteria</taxon>
        <taxon>Bacillati</taxon>
        <taxon>Actinomycetota</taxon>
        <taxon>Actinomycetes</taxon>
        <taxon>Streptosporangiales</taxon>
        <taxon>Streptosporangiaceae</taxon>
        <taxon>Nonomuraea</taxon>
    </lineage>
</organism>
<reference evidence="2" key="1">
    <citation type="journal article" date="2019" name="Int. J. Syst. Evol. Microbiol.">
        <title>The Global Catalogue of Microorganisms (GCM) 10K type strain sequencing project: providing services to taxonomists for standard genome sequencing and annotation.</title>
        <authorList>
            <consortium name="The Broad Institute Genomics Platform"/>
            <consortium name="The Broad Institute Genome Sequencing Center for Infectious Disease"/>
            <person name="Wu L."/>
            <person name="Ma J."/>
        </authorList>
    </citation>
    <scope>NUCLEOTIDE SEQUENCE [LARGE SCALE GENOMIC DNA]</scope>
    <source>
        <strain evidence="2">TBRC 1276</strain>
    </source>
</reference>
<evidence type="ECO:0000313" key="1">
    <source>
        <dbReference type="EMBL" id="MFC4009902.1"/>
    </source>
</evidence>
<name>A0ABV8G7C9_9ACTN</name>
<keyword evidence="2" id="KW-1185">Reference proteome</keyword>
<comment type="caution">
    <text evidence="1">The sequence shown here is derived from an EMBL/GenBank/DDBJ whole genome shotgun (WGS) entry which is preliminary data.</text>
</comment>
<sequence length="72" mass="7896">MIHTITATAAALEAAGTPGISAADEAPREVLHGWWVDFVWSDLPAARLRTPPDMPVDHLDHLPHLPLELREV</sequence>